<comment type="caution">
    <text evidence="7">The sequence shown here is derived from an EMBL/GenBank/DDBJ whole genome shotgun (WGS) entry which is preliminary data.</text>
</comment>
<dbReference type="EMBL" id="PPPX01000001">
    <property type="protein sequence ID" value="POA09440.1"/>
    <property type="molecule type" value="Genomic_DNA"/>
</dbReference>
<reference evidence="7 8" key="1">
    <citation type="submission" date="2017-08" db="EMBL/GenBank/DDBJ databases">
        <title>Draft genome sequences of 64 type strains of genus Staph aureus.</title>
        <authorList>
            <person name="Cole K."/>
            <person name="Golubchik T."/>
            <person name="Russell J."/>
            <person name="Foster D."/>
            <person name="Llewelyn M."/>
            <person name="Wilson D."/>
            <person name="Crook D."/>
            <person name="Paul J."/>
        </authorList>
    </citation>
    <scope>NUCLEOTIDE SEQUENCE [LARGE SCALE GENOMIC DNA]</scope>
    <source>
        <strain evidence="7 8">DSM 29875</strain>
    </source>
</reference>
<proteinExistence type="predicted"/>
<dbReference type="PANTHER" id="PTHR30086:SF20">
    <property type="entry name" value="ARGININE EXPORTER PROTEIN ARGO-RELATED"/>
    <property type="match status" value="1"/>
</dbReference>
<keyword evidence="8" id="KW-1185">Reference proteome</keyword>
<gene>
    <name evidence="7" type="ORF">CD039_01380</name>
</gene>
<evidence type="ECO:0000256" key="5">
    <source>
        <dbReference type="ARBA" id="ARBA00023136"/>
    </source>
</evidence>
<dbReference type="GO" id="GO:0033228">
    <property type="term" value="P:cysteine export across plasma membrane"/>
    <property type="evidence" value="ECO:0007669"/>
    <property type="project" value="TreeGrafter"/>
</dbReference>
<dbReference type="InterPro" id="IPR001123">
    <property type="entry name" value="LeuE-type"/>
</dbReference>
<keyword evidence="3 6" id="KW-0812">Transmembrane</keyword>
<keyword evidence="5 6" id="KW-0472">Membrane</keyword>
<feature type="transmembrane region" description="Helical" evidence="6">
    <location>
        <begin position="171"/>
        <end position="189"/>
    </location>
</feature>
<name>A0A2K4FDK9_9STAP</name>
<feature type="transmembrane region" description="Helical" evidence="6">
    <location>
        <begin position="137"/>
        <end position="162"/>
    </location>
</feature>
<comment type="subcellular location">
    <subcellularLocation>
        <location evidence="1">Cell membrane</location>
        <topology evidence="1">Multi-pass membrane protein</topology>
    </subcellularLocation>
</comment>
<dbReference type="OrthoDB" id="198428at2"/>
<evidence type="ECO:0000256" key="2">
    <source>
        <dbReference type="ARBA" id="ARBA00022475"/>
    </source>
</evidence>
<keyword evidence="4 6" id="KW-1133">Transmembrane helix</keyword>
<dbReference type="GO" id="GO:0005886">
    <property type="term" value="C:plasma membrane"/>
    <property type="evidence" value="ECO:0007669"/>
    <property type="project" value="UniProtKB-SubCell"/>
</dbReference>
<dbReference type="Proteomes" id="UP000242712">
    <property type="component" value="Unassembled WGS sequence"/>
</dbReference>
<feature type="transmembrane region" description="Helical" evidence="6">
    <location>
        <begin position="39"/>
        <end position="62"/>
    </location>
</feature>
<dbReference type="GeneID" id="98296996"/>
<feature type="transmembrane region" description="Helical" evidence="6">
    <location>
        <begin position="68"/>
        <end position="88"/>
    </location>
</feature>
<protein>
    <submittedName>
        <fullName evidence="7">Lysine transporter LysE</fullName>
    </submittedName>
</protein>
<evidence type="ECO:0000313" key="7">
    <source>
        <dbReference type="EMBL" id="POA09440.1"/>
    </source>
</evidence>
<organism evidence="7 8">
    <name type="scientific">Staphylococcus argensis</name>
    <dbReference type="NCBI Taxonomy" id="1607738"/>
    <lineage>
        <taxon>Bacteria</taxon>
        <taxon>Bacillati</taxon>
        <taxon>Bacillota</taxon>
        <taxon>Bacilli</taxon>
        <taxon>Bacillales</taxon>
        <taxon>Staphylococcaceae</taxon>
        <taxon>Staphylococcus</taxon>
    </lineage>
</organism>
<evidence type="ECO:0000313" key="8">
    <source>
        <dbReference type="Proteomes" id="UP000242712"/>
    </source>
</evidence>
<dbReference type="GO" id="GO:0015171">
    <property type="term" value="F:amino acid transmembrane transporter activity"/>
    <property type="evidence" value="ECO:0007669"/>
    <property type="project" value="TreeGrafter"/>
</dbReference>
<evidence type="ECO:0000256" key="3">
    <source>
        <dbReference type="ARBA" id="ARBA00022692"/>
    </source>
</evidence>
<accession>A0A2K4FDK9</accession>
<dbReference type="RefSeq" id="WP_103370831.1">
    <property type="nucleotide sequence ID" value="NZ_CBCRVO010000001.1"/>
</dbReference>
<dbReference type="PANTHER" id="PTHR30086">
    <property type="entry name" value="ARGININE EXPORTER PROTEIN ARGO"/>
    <property type="match status" value="1"/>
</dbReference>
<dbReference type="AlphaFoldDB" id="A0A2K4FDK9"/>
<evidence type="ECO:0000256" key="1">
    <source>
        <dbReference type="ARBA" id="ARBA00004651"/>
    </source>
</evidence>
<dbReference type="Pfam" id="PF01810">
    <property type="entry name" value="LysE"/>
    <property type="match status" value="1"/>
</dbReference>
<evidence type="ECO:0000256" key="6">
    <source>
        <dbReference type="SAM" id="Phobius"/>
    </source>
</evidence>
<sequence length="190" mass="21292">MNILSFVFYTFLVTGTPGPTNLDILNTIKSQGRRAGIQYTYGASLAFFTLLVLSALINSLFAQYLPPVMTVMKVIGSLYMLYLVYLLFKSHGSDEPTNKGSFKSGYLLQFLNPKVITFSLTVLPSFVLGTYHTFPMISLFIIIITLIGVFSFGLWVVFGALLQRFLQRHEMAVTIVMAVFLIYAAVIVWL</sequence>
<evidence type="ECO:0000256" key="4">
    <source>
        <dbReference type="ARBA" id="ARBA00022989"/>
    </source>
</evidence>
<feature type="transmembrane region" description="Helical" evidence="6">
    <location>
        <begin position="109"/>
        <end position="131"/>
    </location>
</feature>
<keyword evidence="2" id="KW-1003">Cell membrane</keyword>